<keyword evidence="2" id="KW-1185">Reference proteome</keyword>
<dbReference type="KEGG" id="pchm:VFPPC_16809"/>
<gene>
    <name evidence="1" type="ORF">VFPPC_16809</name>
</gene>
<sequence>MSGAAKLSKQSNSSVSPIDFFFVTTTTKQPTMYCTIKVYSLFVTHHGLSVFPLTLLPHNIQPRIRLNNNLSHPQTAARPHHWRLKDVTISDKLANGINNL</sequence>
<evidence type="ECO:0000313" key="2">
    <source>
        <dbReference type="Proteomes" id="UP000078397"/>
    </source>
</evidence>
<name>A0A179F345_METCM</name>
<dbReference type="AlphaFoldDB" id="A0A179F345"/>
<reference evidence="1 2" key="1">
    <citation type="journal article" date="2016" name="PLoS Pathog.">
        <title>Biosynthesis of antibiotic leucinostatins in bio-control fungus Purpureocillium lilacinum and their inhibition on phytophthora revealed by genome mining.</title>
        <authorList>
            <person name="Wang G."/>
            <person name="Liu Z."/>
            <person name="Lin R."/>
            <person name="Li E."/>
            <person name="Mao Z."/>
            <person name="Ling J."/>
            <person name="Yang Y."/>
            <person name="Yin W.B."/>
            <person name="Xie B."/>
        </authorList>
    </citation>
    <scope>NUCLEOTIDE SEQUENCE [LARGE SCALE GENOMIC DNA]</scope>
    <source>
        <strain evidence="1">170</strain>
    </source>
</reference>
<comment type="caution">
    <text evidence="1">The sequence shown here is derived from an EMBL/GenBank/DDBJ whole genome shotgun (WGS) entry which is preliminary data.</text>
</comment>
<organism evidence="1 2">
    <name type="scientific">Pochonia chlamydosporia 170</name>
    <dbReference type="NCBI Taxonomy" id="1380566"/>
    <lineage>
        <taxon>Eukaryota</taxon>
        <taxon>Fungi</taxon>
        <taxon>Dikarya</taxon>
        <taxon>Ascomycota</taxon>
        <taxon>Pezizomycotina</taxon>
        <taxon>Sordariomycetes</taxon>
        <taxon>Hypocreomycetidae</taxon>
        <taxon>Hypocreales</taxon>
        <taxon>Clavicipitaceae</taxon>
        <taxon>Pochonia</taxon>
    </lineage>
</organism>
<accession>A0A179F345</accession>
<protein>
    <submittedName>
        <fullName evidence="1">Uncharacterized protein</fullName>
    </submittedName>
</protein>
<evidence type="ECO:0000313" key="1">
    <source>
        <dbReference type="EMBL" id="OAQ59848.1"/>
    </source>
</evidence>
<dbReference type="RefSeq" id="XP_018137809.1">
    <property type="nucleotide sequence ID" value="XM_018294562.1"/>
</dbReference>
<dbReference type="EMBL" id="LSBJ02000004">
    <property type="protein sequence ID" value="OAQ59848.1"/>
    <property type="molecule type" value="Genomic_DNA"/>
</dbReference>
<dbReference type="GeneID" id="28858556"/>
<dbReference type="Proteomes" id="UP000078397">
    <property type="component" value="Unassembled WGS sequence"/>
</dbReference>
<proteinExistence type="predicted"/>